<dbReference type="InterPro" id="IPR027417">
    <property type="entry name" value="P-loop_NTPase"/>
</dbReference>
<evidence type="ECO:0000256" key="1">
    <source>
        <dbReference type="ARBA" id="ARBA00023125"/>
    </source>
</evidence>
<dbReference type="PANTHER" id="PTHR47691:SF3">
    <property type="entry name" value="HTH-TYPE TRANSCRIPTIONAL REGULATOR RV0890C-RELATED"/>
    <property type="match status" value="1"/>
</dbReference>
<dbReference type="Gene3D" id="1.10.10.10">
    <property type="entry name" value="Winged helix-like DNA-binding domain superfamily/Winged helix DNA-binding domain"/>
    <property type="match status" value="1"/>
</dbReference>
<dbReference type="SUPFAM" id="SSF46894">
    <property type="entry name" value="C-terminal effector domain of the bipartite response regulators"/>
    <property type="match status" value="1"/>
</dbReference>
<dbReference type="PROSITE" id="PS51755">
    <property type="entry name" value="OMPR_PHOB"/>
    <property type="match status" value="1"/>
</dbReference>
<dbReference type="PANTHER" id="PTHR47691">
    <property type="entry name" value="REGULATOR-RELATED"/>
    <property type="match status" value="1"/>
</dbReference>
<evidence type="ECO:0000313" key="5">
    <source>
        <dbReference type="Proteomes" id="UP000706525"/>
    </source>
</evidence>
<feature type="DNA-binding region" description="OmpR/PhoB-type" evidence="2">
    <location>
        <begin position="75"/>
        <end position="173"/>
    </location>
</feature>
<evidence type="ECO:0000259" key="3">
    <source>
        <dbReference type="PROSITE" id="PS51755"/>
    </source>
</evidence>
<gene>
    <name evidence="4" type="ORF">LMG32289_00355</name>
</gene>
<organism evidence="4 5">
    <name type="scientific">Cupriavidus pampae</name>
    <dbReference type="NCBI Taxonomy" id="659251"/>
    <lineage>
        <taxon>Bacteria</taxon>
        <taxon>Pseudomonadati</taxon>
        <taxon>Pseudomonadota</taxon>
        <taxon>Betaproteobacteria</taxon>
        <taxon>Burkholderiales</taxon>
        <taxon>Burkholderiaceae</taxon>
        <taxon>Cupriavidus</taxon>
    </lineage>
</organism>
<dbReference type="Pfam" id="PF00486">
    <property type="entry name" value="Trans_reg_C"/>
    <property type="match status" value="1"/>
</dbReference>
<dbReference type="InterPro" id="IPR016032">
    <property type="entry name" value="Sig_transdc_resp-reg_C-effctor"/>
</dbReference>
<evidence type="ECO:0000313" key="4">
    <source>
        <dbReference type="EMBL" id="CAG9164021.1"/>
    </source>
</evidence>
<dbReference type="InterPro" id="IPR058852">
    <property type="entry name" value="HTH_77"/>
</dbReference>
<proteinExistence type="predicted"/>
<dbReference type="SUPFAM" id="SSF48452">
    <property type="entry name" value="TPR-like"/>
    <property type="match status" value="1"/>
</dbReference>
<dbReference type="InterPro" id="IPR001867">
    <property type="entry name" value="OmpR/PhoB-type_DNA-bd"/>
</dbReference>
<dbReference type="Gene3D" id="3.40.50.300">
    <property type="entry name" value="P-loop containing nucleotide triphosphate hydrolases"/>
    <property type="match status" value="1"/>
</dbReference>
<dbReference type="Gene3D" id="1.25.40.10">
    <property type="entry name" value="Tetratricopeptide repeat domain"/>
    <property type="match status" value="1"/>
</dbReference>
<dbReference type="SMART" id="SM00862">
    <property type="entry name" value="Trans_reg_C"/>
    <property type="match status" value="1"/>
</dbReference>
<dbReference type="InterPro" id="IPR036388">
    <property type="entry name" value="WH-like_DNA-bd_sf"/>
</dbReference>
<accession>A0ABM8W9V0</accession>
<reference evidence="4 5" key="1">
    <citation type="submission" date="2021-08" db="EMBL/GenBank/DDBJ databases">
        <authorList>
            <person name="Peeters C."/>
        </authorList>
    </citation>
    <scope>NUCLEOTIDE SEQUENCE [LARGE SCALE GENOMIC DNA]</scope>
    <source>
        <strain evidence="4 5">LMG 32289</strain>
    </source>
</reference>
<dbReference type="SUPFAM" id="SSF52540">
    <property type="entry name" value="P-loop containing nucleoside triphosphate hydrolases"/>
    <property type="match status" value="1"/>
</dbReference>
<keyword evidence="5" id="KW-1185">Reference proteome</keyword>
<evidence type="ECO:0000256" key="2">
    <source>
        <dbReference type="PROSITE-ProRule" id="PRU01091"/>
    </source>
</evidence>
<dbReference type="InterPro" id="IPR011990">
    <property type="entry name" value="TPR-like_helical_dom_sf"/>
</dbReference>
<comment type="caution">
    <text evidence="4">The sequence shown here is derived from an EMBL/GenBank/DDBJ whole genome shotgun (WGS) entry which is preliminary data.</text>
</comment>
<name>A0ABM8W9V0_9BURK</name>
<dbReference type="EMBL" id="CAJZAG010000001">
    <property type="protein sequence ID" value="CAG9164021.1"/>
    <property type="molecule type" value="Genomic_DNA"/>
</dbReference>
<dbReference type="CDD" id="cd00383">
    <property type="entry name" value="trans_reg_C"/>
    <property type="match status" value="1"/>
</dbReference>
<dbReference type="Pfam" id="PF25872">
    <property type="entry name" value="HTH_77"/>
    <property type="match status" value="1"/>
</dbReference>
<dbReference type="Proteomes" id="UP000706525">
    <property type="component" value="Unassembled WGS sequence"/>
</dbReference>
<feature type="domain" description="OmpR/PhoB-type" evidence="3">
    <location>
        <begin position="75"/>
        <end position="173"/>
    </location>
</feature>
<sequence length="1033" mass="112951">MAVRAVAGHGRLISDYAPLRDVHLRYCRSTVLLYCEDARAAPRGVDRPSLSRRTVTLDSAKSSPLPSPTQDLASASVFTFGPFRLYPAQQLLLKHDAPVHMGARAIELLAALAERSGQLVLKGELMARAWPHTVVEESNLKVHMTALRRALGDGQDGQRYIATVVGRGYRFVSPVVSGTSPMQSPMPAAPPSRLPALTTCVVGRDEAIAAIGHQLQHHRLVTVLGPGGIGKTTVALSVAQEVAARNEADVRFADLGVLADSRFVGHAIAAAIGLTLQGGDSLATVVRALALALRGHPTLLVLDSCELVIDDVAAHIERMLNAVPELRILATSRETLRVRGECVHRLHPLELPPPSPTLSADQALSYAAVDLFVRRAAECVDDFRLRDEDAPIVADICRRLDGIALAIELAATRVDAFGIRELQLLLDDRFRVLRQDRRGALPRHRTLGAALDWSYNALPADEQALLRSLSVFVAPFTLESAVALHGLHHGATALPAATCIIDRLARLVAKSLVVADLSLDVVHYRLLDTTRAYGQHKLLEHDELDLWLQHHAQLTMQRLASAEAEGEKRPTDEWLHDHHRKIDDVRSALRWAFAAEDAMTKDMAIALTLAAIPLWMHLSLYEECQQFVRRALLRVDAEADPVVAMKLTGALAAALLYATGSTPEAGAAWQQTLEFAERTGDAEHRLRALWGLSVYHTYRGEHRTALEIEARFRKLADETGDQSAQYGVDRMTATSLRYLGDQTRAQSHLERMLSAYVTPARRSHIARFQLDQRAAAYGTLSNVLWLRGYPDRAVTAARHAFTHAQMTEHALSISNALVHATCSIALHVGDYDGARHGLTLLREHLALHPIGYWNALSVALDGLLRIALDDRSGIALLRESLDELDICGFRLRFPAFLGALAQGLGAAGHLAEAHATIDAAITSAVSSGECWCLAELLRIKGELWRVDARHENAETCFLRSLSTARESQALSWELRAMTSYSQLLSEHGRNAEAASALAGVLGRFTEGYGTADLQQARTLIGSLRDHLRHDTIG</sequence>
<keyword evidence="1 2" id="KW-0238">DNA-binding</keyword>
<protein>
    <recommendedName>
        <fullName evidence="3">OmpR/PhoB-type domain-containing protein</fullName>
    </recommendedName>
</protein>